<name>A0A381ZFP5_9ZZZZ</name>
<keyword evidence="5" id="KW-0456">Lyase</keyword>
<keyword evidence="2" id="KW-0479">Metal-binding</keyword>
<dbReference type="SUPFAM" id="SSF52016">
    <property type="entry name" value="LeuD/IlvD-like"/>
    <property type="match status" value="1"/>
</dbReference>
<dbReference type="EMBL" id="UINC01021011">
    <property type="protein sequence ID" value="SVA87662.1"/>
    <property type="molecule type" value="Genomic_DNA"/>
</dbReference>
<evidence type="ECO:0000256" key="1">
    <source>
        <dbReference type="ARBA" id="ARBA00006486"/>
    </source>
</evidence>
<accession>A0A381ZFP5</accession>
<dbReference type="InterPro" id="IPR050165">
    <property type="entry name" value="DHAD_IlvD/Edd"/>
</dbReference>
<proteinExistence type="inferred from homology"/>
<dbReference type="AlphaFoldDB" id="A0A381ZFP5"/>
<evidence type="ECO:0000313" key="7">
    <source>
        <dbReference type="EMBL" id="SVA87662.1"/>
    </source>
</evidence>
<dbReference type="PANTHER" id="PTHR21000">
    <property type="entry name" value="DIHYDROXY-ACID DEHYDRATASE DAD"/>
    <property type="match status" value="1"/>
</dbReference>
<dbReference type="GO" id="GO:0009082">
    <property type="term" value="P:branched-chain amino acid biosynthetic process"/>
    <property type="evidence" value="ECO:0007669"/>
    <property type="project" value="TreeGrafter"/>
</dbReference>
<evidence type="ECO:0000259" key="6">
    <source>
        <dbReference type="Pfam" id="PF24877"/>
    </source>
</evidence>
<evidence type="ECO:0000256" key="5">
    <source>
        <dbReference type="ARBA" id="ARBA00023239"/>
    </source>
</evidence>
<dbReference type="GO" id="GO:0046872">
    <property type="term" value="F:metal ion binding"/>
    <property type="evidence" value="ECO:0007669"/>
    <property type="project" value="UniProtKB-KW"/>
</dbReference>
<organism evidence="7">
    <name type="scientific">marine metagenome</name>
    <dbReference type="NCBI Taxonomy" id="408172"/>
    <lineage>
        <taxon>unclassified sequences</taxon>
        <taxon>metagenomes</taxon>
        <taxon>ecological metagenomes</taxon>
    </lineage>
</organism>
<feature type="non-terminal residue" evidence="7">
    <location>
        <position position="1"/>
    </location>
</feature>
<dbReference type="GO" id="GO:0004160">
    <property type="term" value="F:dihydroxy-acid dehydratase activity"/>
    <property type="evidence" value="ECO:0007669"/>
    <property type="project" value="TreeGrafter"/>
</dbReference>
<sequence length="128" mass="13374">DVVVIRYEGPKGGPGMQEMLAVTGAIMGAGLGETTVLITDGRFSGATRGGSIGHVSPEAAVGGPIGLIEDGDIIYLDIEARDLSVKLTDEELEDRRSKWSPRKPNYERGVLAKYAKLVSSASVGAVTS</sequence>
<evidence type="ECO:0000256" key="4">
    <source>
        <dbReference type="ARBA" id="ARBA00023014"/>
    </source>
</evidence>
<dbReference type="FunFam" id="3.50.30.80:FF:000001">
    <property type="entry name" value="Dihydroxy-acid dehydratase"/>
    <property type="match status" value="1"/>
</dbReference>
<gene>
    <name evidence="7" type="ORF">METZ01_LOCUS140516</name>
</gene>
<reference evidence="7" key="1">
    <citation type="submission" date="2018-05" db="EMBL/GenBank/DDBJ databases">
        <authorList>
            <person name="Lanie J.A."/>
            <person name="Ng W.-L."/>
            <person name="Kazmierczak K.M."/>
            <person name="Andrzejewski T.M."/>
            <person name="Davidsen T.M."/>
            <person name="Wayne K.J."/>
            <person name="Tettelin H."/>
            <person name="Glass J.I."/>
            <person name="Rusch D."/>
            <person name="Podicherti R."/>
            <person name="Tsui H.-C.T."/>
            <person name="Winkler M.E."/>
        </authorList>
    </citation>
    <scope>NUCLEOTIDE SEQUENCE</scope>
</reference>
<evidence type="ECO:0000256" key="3">
    <source>
        <dbReference type="ARBA" id="ARBA00023004"/>
    </source>
</evidence>
<feature type="domain" description="Dihydroxy-acid/6-phosphogluconate dehydratase C-terminal" evidence="6">
    <location>
        <begin position="1"/>
        <end position="125"/>
    </location>
</feature>
<dbReference type="Pfam" id="PF24877">
    <property type="entry name" value="ILV_EDD_C"/>
    <property type="match status" value="1"/>
</dbReference>
<keyword evidence="3" id="KW-0408">Iron</keyword>
<dbReference type="PANTHER" id="PTHR21000:SF5">
    <property type="entry name" value="DIHYDROXY-ACID DEHYDRATASE, MITOCHONDRIAL"/>
    <property type="match status" value="1"/>
</dbReference>
<protein>
    <recommendedName>
        <fullName evidence="6">Dihydroxy-acid/6-phosphogluconate dehydratase C-terminal domain-containing protein</fullName>
    </recommendedName>
</protein>
<comment type="similarity">
    <text evidence="1">Belongs to the IlvD/Edd family.</text>
</comment>
<dbReference type="Gene3D" id="3.50.30.80">
    <property type="entry name" value="IlvD/EDD C-terminal domain-like"/>
    <property type="match status" value="1"/>
</dbReference>
<dbReference type="InterPro" id="IPR042096">
    <property type="entry name" value="Dihydro-acid_dehy_C"/>
</dbReference>
<keyword evidence="4" id="KW-0411">Iron-sulfur</keyword>
<evidence type="ECO:0000256" key="2">
    <source>
        <dbReference type="ARBA" id="ARBA00022723"/>
    </source>
</evidence>
<dbReference type="GO" id="GO:0051536">
    <property type="term" value="F:iron-sulfur cluster binding"/>
    <property type="evidence" value="ECO:0007669"/>
    <property type="project" value="UniProtKB-KW"/>
</dbReference>
<dbReference type="InterPro" id="IPR056740">
    <property type="entry name" value="ILV_EDD_C"/>
</dbReference>